<proteinExistence type="predicted"/>
<dbReference type="AlphaFoldDB" id="A0A9P7JBQ4"/>
<dbReference type="Proteomes" id="UP000807769">
    <property type="component" value="Unassembled WGS sequence"/>
</dbReference>
<keyword evidence="3" id="KW-1185">Reference proteome</keyword>
<evidence type="ECO:0000313" key="3">
    <source>
        <dbReference type="Proteomes" id="UP000807769"/>
    </source>
</evidence>
<dbReference type="RefSeq" id="XP_041191093.1">
    <property type="nucleotide sequence ID" value="XM_041343148.1"/>
</dbReference>
<keyword evidence="1" id="KW-0812">Transmembrane</keyword>
<accession>A0A9P7JBQ4</accession>
<protein>
    <submittedName>
        <fullName evidence="2">Uncharacterized protein</fullName>
    </submittedName>
</protein>
<name>A0A9P7JBQ4_9AGAM</name>
<dbReference type="OrthoDB" id="2637024at2759"/>
<keyword evidence="1" id="KW-0472">Membrane</keyword>
<gene>
    <name evidence="2" type="ORF">BJ212DRAFT_418713</name>
</gene>
<sequence length="157" mass="17713">MRLPSYRSSHMLRYHPYPRVGLSQREILTYIIEENDALLMSHATLGTMLFVNIFIVKHIDDQLSNHNTEYEDTLNVLNLPDNEEQEETAPNLLEAAGVPEAGGGLCIRRRKLMTFIIVVLLFVVRNLAFNAQCAAFHIMPSLNLHSSSVDSLSTCIS</sequence>
<dbReference type="GeneID" id="64637164"/>
<dbReference type="EMBL" id="JABBWG010000024">
    <property type="protein sequence ID" value="KAG1813219.1"/>
    <property type="molecule type" value="Genomic_DNA"/>
</dbReference>
<feature type="transmembrane region" description="Helical" evidence="1">
    <location>
        <begin position="115"/>
        <end position="139"/>
    </location>
</feature>
<reference evidence="2" key="1">
    <citation type="journal article" date="2020" name="New Phytol.">
        <title>Comparative genomics reveals dynamic genome evolution in host specialist ectomycorrhizal fungi.</title>
        <authorList>
            <person name="Lofgren L.A."/>
            <person name="Nguyen N.H."/>
            <person name="Vilgalys R."/>
            <person name="Ruytinx J."/>
            <person name="Liao H.L."/>
            <person name="Branco S."/>
            <person name="Kuo A."/>
            <person name="LaButti K."/>
            <person name="Lipzen A."/>
            <person name="Andreopoulos W."/>
            <person name="Pangilinan J."/>
            <person name="Riley R."/>
            <person name="Hundley H."/>
            <person name="Na H."/>
            <person name="Barry K."/>
            <person name="Grigoriev I.V."/>
            <person name="Stajich J.E."/>
            <person name="Kennedy P.G."/>
        </authorList>
    </citation>
    <scope>NUCLEOTIDE SEQUENCE</scope>
    <source>
        <strain evidence="2">MN1</strain>
    </source>
</reference>
<comment type="caution">
    <text evidence="2">The sequence shown here is derived from an EMBL/GenBank/DDBJ whole genome shotgun (WGS) entry which is preliminary data.</text>
</comment>
<organism evidence="2 3">
    <name type="scientific">Suillus subaureus</name>
    <dbReference type="NCBI Taxonomy" id="48587"/>
    <lineage>
        <taxon>Eukaryota</taxon>
        <taxon>Fungi</taxon>
        <taxon>Dikarya</taxon>
        <taxon>Basidiomycota</taxon>
        <taxon>Agaricomycotina</taxon>
        <taxon>Agaricomycetes</taxon>
        <taxon>Agaricomycetidae</taxon>
        <taxon>Boletales</taxon>
        <taxon>Suillineae</taxon>
        <taxon>Suillaceae</taxon>
        <taxon>Suillus</taxon>
    </lineage>
</organism>
<evidence type="ECO:0000313" key="2">
    <source>
        <dbReference type="EMBL" id="KAG1813219.1"/>
    </source>
</evidence>
<keyword evidence="1" id="KW-1133">Transmembrane helix</keyword>
<evidence type="ECO:0000256" key="1">
    <source>
        <dbReference type="SAM" id="Phobius"/>
    </source>
</evidence>